<comment type="subcellular location">
    <subcellularLocation>
        <location evidence="1 10">Cell outer membrane</location>
        <topology evidence="1 10">Multi-pass membrane protein</topology>
    </subcellularLocation>
</comment>
<dbReference type="PROSITE" id="PS52016">
    <property type="entry name" value="TONB_DEPENDENT_REC_3"/>
    <property type="match status" value="1"/>
</dbReference>
<evidence type="ECO:0000259" key="12">
    <source>
        <dbReference type="SMART" id="SM00965"/>
    </source>
</evidence>
<evidence type="ECO:0000256" key="2">
    <source>
        <dbReference type="ARBA" id="ARBA00022448"/>
    </source>
</evidence>
<comment type="caution">
    <text evidence="13">The sequence shown here is derived from an EMBL/GenBank/DDBJ whole genome shotgun (WGS) entry which is preliminary data.</text>
</comment>
<evidence type="ECO:0000256" key="9">
    <source>
        <dbReference type="ARBA" id="ARBA00023237"/>
    </source>
</evidence>
<gene>
    <name evidence="13" type="ORF">F1649_00165</name>
</gene>
<sequence>MRVTLSQLVVLIVLSGVSFARVGKAQGILNNTISIDLTSSNLQTALAEIEKSANVKFVYSRNLINIEQTVSIKADDERLSEILNSLLYERGIKYDVINNQIVLSKMKRKEALEKIDGLLTQLSEAADIIISGKVTSSLGEPLIGVSIKIKGSNLGVATDAGGNYRLNVPSAYANGTLVVTYLGFATQELPVNGRTRIDIQLKEDVRSLEEVVVIGYGTQKKGNTTGSIAKITAEAIEERPITRVEQALQGQMAGVSVRATSGAPGSDITVSVRGIASIAGSSAPLYVVDGVPLDNLSGINPSDIQSIDVLKDAASAAIYGSRGSNGVVLVTTKRGKTGKPVISLSAYSAVSSVERKVDVMSSDQWIEFNKKWYDRQWIINNPGQSASATQAERIALLRSKTGKAYGTRDSLSSMRTTYGIYDPFWGTDALERIDWQDEIFRTAPTHDVQLNASGATESLSYSVSGGLFKQDGTIYGSSFNRYSLRANLDAKINERIKIGFSLAPSVGLRDGSNVDGKDNAVARSISFPGWVLAGTGRMAGADPYKFYDTWGPGANNVSPYVQAVYNERYNRDTRLNTSLNATVNVIKGLDINGLLGWNYRGNRERTYSPTWIQGTWNAATTTPGSLSSSKYTTLTGNSLLTQVTATYNRSFGDHSVDGLLGASEESYKEENTDQGQSGFPNDKSWVFINMRGTTTNSNTIGYTENRLISYFGRFQYSYKERYLLSASLRYDGSSKFGPNNRWGLFPAVSAGWKINEESFLRDVDWLGTAKIRASWGQAGNDRIGTALFLSSMSALNYPFGDAQTMNNGFVVGNISNSLLRWEKTNSYNIGLDFGILRDRIFLSADFYHKKTVDLLLSSPVSLTTGFANMMRNIGNVENRGFELELNSVNLTGKFRWNTSFNLSLNRNKITSLTSDNADIRSGQGNTIIQRVGSPINSYYLLDAVGVLREADFNKDASGNWIAKVPVFSGQKPGDTKYRDVTGDGVINAADYIVAGNYQPDFEWGLTNTFYYKKFDLSILLQGRVGGDLLSIGSRGWNRATNDPRWLYMEQWLTKAYWSEEEPGDGKVPAFFSAVTSEYDTNWLYDATYLRIKNIALGYNIPIKNKVFNKLRIYTSCDNVYMWDNYYPGFSPEAATQDNASSDWGAYPQARTFSFGINATF</sequence>
<keyword evidence="6" id="KW-0408">Iron</keyword>
<dbReference type="InterPro" id="IPR036942">
    <property type="entry name" value="Beta-barrel_TonB_sf"/>
</dbReference>
<evidence type="ECO:0000256" key="11">
    <source>
        <dbReference type="RuleBase" id="RU003357"/>
    </source>
</evidence>
<dbReference type="Gene3D" id="2.170.130.10">
    <property type="entry name" value="TonB-dependent receptor, plug domain"/>
    <property type="match status" value="1"/>
</dbReference>
<evidence type="ECO:0000256" key="1">
    <source>
        <dbReference type="ARBA" id="ARBA00004571"/>
    </source>
</evidence>
<dbReference type="GO" id="GO:0009279">
    <property type="term" value="C:cell outer membrane"/>
    <property type="evidence" value="ECO:0007669"/>
    <property type="project" value="UniProtKB-SubCell"/>
</dbReference>
<comment type="similarity">
    <text evidence="10 11">Belongs to the TonB-dependent receptor family.</text>
</comment>
<dbReference type="GO" id="GO:0006826">
    <property type="term" value="P:iron ion transport"/>
    <property type="evidence" value="ECO:0007669"/>
    <property type="project" value="UniProtKB-KW"/>
</dbReference>
<feature type="domain" description="Secretin/TonB short N-terminal" evidence="12">
    <location>
        <begin position="55"/>
        <end position="106"/>
    </location>
</feature>
<evidence type="ECO:0000256" key="4">
    <source>
        <dbReference type="ARBA" id="ARBA00022496"/>
    </source>
</evidence>
<organism evidence="13 14">
    <name type="scientific">Arcticibacter tournemirensis</name>
    <dbReference type="NCBI Taxonomy" id="699437"/>
    <lineage>
        <taxon>Bacteria</taxon>
        <taxon>Pseudomonadati</taxon>
        <taxon>Bacteroidota</taxon>
        <taxon>Sphingobacteriia</taxon>
        <taxon>Sphingobacteriales</taxon>
        <taxon>Sphingobacteriaceae</taxon>
        <taxon>Arcticibacter</taxon>
    </lineage>
</organism>
<name>A0A5M9HJG0_9SPHI</name>
<protein>
    <submittedName>
        <fullName evidence="13">TonB-dependent receptor</fullName>
    </submittedName>
</protein>
<evidence type="ECO:0000256" key="3">
    <source>
        <dbReference type="ARBA" id="ARBA00022452"/>
    </source>
</evidence>
<dbReference type="Pfam" id="PF13715">
    <property type="entry name" value="CarbopepD_reg_2"/>
    <property type="match status" value="1"/>
</dbReference>
<dbReference type="Gene3D" id="2.60.40.1120">
    <property type="entry name" value="Carboxypeptidase-like, regulatory domain"/>
    <property type="match status" value="1"/>
</dbReference>
<dbReference type="SMART" id="SM00965">
    <property type="entry name" value="STN"/>
    <property type="match status" value="1"/>
</dbReference>
<evidence type="ECO:0000256" key="6">
    <source>
        <dbReference type="ARBA" id="ARBA00023004"/>
    </source>
</evidence>
<evidence type="ECO:0000256" key="7">
    <source>
        <dbReference type="ARBA" id="ARBA00023077"/>
    </source>
</evidence>
<dbReference type="NCBIfam" id="TIGR04056">
    <property type="entry name" value="OMP_RagA_SusC"/>
    <property type="match status" value="1"/>
</dbReference>
<dbReference type="InterPro" id="IPR011662">
    <property type="entry name" value="Secretin/TonB_short_N"/>
</dbReference>
<evidence type="ECO:0000256" key="8">
    <source>
        <dbReference type="ARBA" id="ARBA00023136"/>
    </source>
</evidence>
<evidence type="ECO:0000256" key="5">
    <source>
        <dbReference type="ARBA" id="ARBA00022692"/>
    </source>
</evidence>
<dbReference type="EMBL" id="VWNE01000001">
    <property type="protein sequence ID" value="KAA8486850.1"/>
    <property type="molecule type" value="Genomic_DNA"/>
</dbReference>
<dbReference type="InterPro" id="IPR023997">
    <property type="entry name" value="TonB-dep_OMP_SusC/RagA_CS"/>
</dbReference>
<dbReference type="Proteomes" id="UP000322918">
    <property type="component" value="Unassembled WGS sequence"/>
</dbReference>
<dbReference type="SUPFAM" id="SSF49464">
    <property type="entry name" value="Carboxypeptidase regulatory domain-like"/>
    <property type="match status" value="1"/>
</dbReference>
<keyword evidence="14" id="KW-1185">Reference proteome</keyword>
<keyword evidence="9 10" id="KW-0998">Cell outer membrane</keyword>
<keyword evidence="2 10" id="KW-0813">Transport</keyword>
<keyword evidence="3 10" id="KW-1134">Transmembrane beta strand</keyword>
<evidence type="ECO:0000313" key="14">
    <source>
        <dbReference type="Proteomes" id="UP000322918"/>
    </source>
</evidence>
<evidence type="ECO:0000313" key="13">
    <source>
        <dbReference type="EMBL" id="KAA8486850.1"/>
    </source>
</evidence>
<dbReference type="AlphaFoldDB" id="A0A5M9HJG0"/>
<keyword evidence="7 11" id="KW-0798">TonB box</keyword>
<dbReference type="InterPro" id="IPR012910">
    <property type="entry name" value="Plug_dom"/>
</dbReference>
<keyword evidence="4" id="KW-0406">Ion transport</keyword>
<dbReference type="NCBIfam" id="TIGR04057">
    <property type="entry name" value="SusC_RagA_signa"/>
    <property type="match status" value="1"/>
</dbReference>
<dbReference type="InterPro" id="IPR039426">
    <property type="entry name" value="TonB-dep_rcpt-like"/>
</dbReference>
<dbReference type="Pfam" id="PF07715">
    <property type="entry name" value="Plug"/>
    <property type="match status" value="1"/>
</dbReference>
<dbReference type="Pfam" id="PF00593">
    <property type="entry name" value="TonB_dep_Rec_b-barrel"/>
    <property type="match status" value="1"/>
</dbReference>
<dbReference type="InterPro" id="IPR008969">
    <property type="entry name" value="CarboxyPept-like_regulatory"/>
</dbReference>
<dbReference type="InterPro" id="IPR037066">
    <property type="entry name" value="Plug_dom_sf"/>
</dbReference>
<dbReference type="InterPro" id="IPR023996">
    <property type="entry name" value="TonB-dep_OMP_SusC/RagA"/>
</dbReference>
<keyword evidence="13" id="KW-0675">Receptor</keyword>
<keyword evidence="5 10" id="KW-0812">Transmembrane</keyword>
<keyword evidence="4" id="KW-0410">Iron transport</keyword>
<dbReference type="FunFam" id="2.170.130.10:FF:000008">
    <property type="entry name" value="SusC/RagA family TonB-linked outer membrane protein"/>
    <property type="match status" value="1"/>
</dbReference>
<proteinExistence type="inferred from homology"/>
<dbReference type="OrthoDB" id="9768177at2"/>
<dbReference type="InterPro" id="IPR000531">
    <property type="entry name" value="Beta-barrel_TonB"/>
</dbReference>
<dbReference type="SUPFAM" id="SSF56935">
    <property type="entry name" value="Porins"/>
    <property type="match status" value="1"/>
</dbReference>
<dbReference type="Gene3D" id="2.40.170.20">
    <property type="entry name" value="TonB-dependent receptor, beta-barrel domain"/>
    <property type="match status" value="1"/>
</dbReference>
<accession>A0A5M9HJG0</accession>
<reference evidence="13 14" key="1">
    <citation type="submission" date="2019-09" db="EMBL/GenBank/DDBJ databases">
        <title>Pararcticibacter amylolyticus gen. nov., sp. nov., isolated from a rottenly hemp rope, and reclassification of Pedobacter tournemirensis as Pararcticibacter tournemirensis comb. nov.</title>
        <authorList>
            <person name="Cai Y."/>
        </authorList>
    </citation>
    <scope>NUCLEOTIDE SEQUENCE [LARGE SCALE GENOMIC DNA]</scope>
    <source>
        <strain evidence="13 14">TF5-37.2-LB10</strain>
    </source>
</reference>
<evidence type="ECO:0000256" key="10">
    <source>
        <dbReference type="PROSITE-ProRule" id="PRU01360"/>
    </source>
</evidence>
<keyword evidence="8 10" id="KW-0472">Membrane</keyword>